<keyword evidence="3" id="KW-1185">Reference proteome</keyword>
<protein>
    <submittedName>
        <fullName evidence="2">Uncharacterized protein</fullName>
    </submittedName>
</protein>
<evidence type="ECO:0000313" key="2">
    <source>
        <dbReference type="EMBL" id="SBT06491.1"/>
    </source>
</evidence>
<name>A0A1A8XPC5_9PROT</name>
<organism evidence="2 3">
    <name type="scientific">Candidatus Accumulibacter aalborgensis</name>
    <dbReference type="NCBI Taxonomy" id="1860102"/>
    <lineage>
        <taxon>Bacteria</taxon>
        <taxon>Pseudomonadati</taxon>
        <taxon>Pseudomonadota</taxon>
        <taxon>Betaproteobacteria</taxon>
        <taxon>Candidatus Accumulibacter</taxon>
    </lineage>
</organism>
<gene>
    <name evidence="2" type="ORF">ACCAA_340017</name>
</gene>
<dbReference type="Proteomes" id="UP000199169">
    <property type="component" value="Unassembled WGS sequence"/>
</dbReference>
<evidence type="ECO:0000313" key="3">
    <source>
        <dbReference type="Proteomes" id="UP000199169"/>
    </source>
</evidence>
<accession>A0A1A8XPC5</accession>
<dbReference type="EMBL" id="FLQX01000110">
    <property type="protein sequence ID" value="SBT06491.1"/>
    <property type="molecule type" value="Genomic_DNA"/>
</dbReference>
<dbReference type="STRING" id="1860102.ACCAA_340017"/>
<reference evidence="3" key="1">
    <citation type="submission" date="2016-06" db="EMBL/GenBank/DDBJ databases">
        <authorList>
            <person name="McIlroy S.J."/>
            <person name="Karst S.M."/>
            <person name="Albertsen M."/>
        </authorList>
    </citation>
    <scope>NUCLEOTIDE SEQUENCE [LARGE SCALE GENOMIC DNA]</scope>
</reference>
<sequence length="59" mass="6485">MDDTPDDTPAGIKIHRTRYNSTPLLLDHPSHGLLRDTVSGMTDTDQDRHLPTASLTESA</sequence>
<feature type="region of interest" description="Disordered" evidence="1">
    <location>
        <begin position="37"/>
        <end position="59"/>
    </location>
</feature>
<proteinExistence type="predicted"/>
<dbReference type="AlphaFoldDB" id="A0A1A8XPC5"/>
<evidence type="ECO:0000256" key="1">
    <source>
        <dbReference type="SAM" id="MobiDB-lite"/>
    </source>
</evidence>